<keyword evidence="3" id="KW-1185">Reference proteome</keyword>
<reference evidence="3" key="1">
    <citation type="journal article" date="2010" name="Genome Res.">
        <title>Population genomic sequencing of Coccidioides fungi reveals recent hybridization and transposon control.</title>
        <authorList>
            <person name="Neafsey D.E."/>
            <person name="Barker B.M."/>
            <person name="Sharpton T.J."/>
            <person name="Stajich J.E."/>
            <person name="Park D.J."/>
            <person name="Whiston E."/>
            <person name="Hung C.-Y."/>
            <person name="McMahan C."/>
            <person name="White J."/>
            <person name="Sykes S."/>
            <person name="Heiman D."/>
            <person name="Young S."/>
            <person name="Zeng Q."/>
            <person name="Abouelleil A."/>
            <person name="Aftuck L."/>
            <person name="Bessette D."/>
            <person name="Brown A."/>
            <person name="FitzGerald M."/>
            <person name="Lui A."/>
            <person name="Macdonald J.P."/>
            <person name="Priest M."/>
            <person name="Orbach M.J."/>
            <person name="Galgiani J.N."/>
            <person name="Kirkland T.N."/>
            <person name="Cole G.T."/>
            <person name="Birren B.W."/>
            <person name="Henn M.R."/>
            <person name="Taylor J.W."/>
            <person name="Rounsley S.D."/>
        </authorList>
    </citation>
    <scope>NUCLEOTIDE SEQUENCE [LARGE SCALE GENOMIC DNA]</scope>
    <source>
        <strain evidence="3">RMSCC 757 / Silveira</strain>
    </source>
</reference>
<accession>E9D6A2</accession>
<dbReference type="HOGENOM" id="CLU_1570488_0_0_1"/>
<gene>
    <name evidence="2" type="ORF">CPSG_05411</name>
</gene>
<feature type="compositionally biased region" description="Basic and acidic residues" evidence="1">
    <location>
        <begin position="28"/>
        <end position="40"/>
    </location>
</feature>
<dbReference type="Proteomes" id="UP000002497">
    <property type="component" value="Unassembled WGS sequence"/>
</dbReference>
<evidence type="ECO:0000313" key="3">
    <source>
        <dbReference type="Proteomes" id="UP000002497"/>
    </source>
</evidence>
<organism evidence="3">
    <name type="scientific">Coccidioides posadasii (strain RMSCC 757 / Silveira)</name>
    <name type="common">Valley fever fungus</name>
    <dbReference type="NCBI Taxonomy" id="443226"/>
    <lineage>
        <taxon>Eukaryota</taxon>
        <taxon>Fungi</taxon>
        <taxon>Dikarya</taxon>
        <taxon>Ascomycota</taxon>
        <taxon>Pezizomycotina</taxon>
        <taxon>Eurotiomycetes</taxon>
        <taxon>Eurotiomycetidae</taxon>
        <taxon>Onygenales</taxon>
        <taxon>Onygenaceae</taxon>
        <taxon>Coccidioides</taxon>
    </lineage>
</organism>
<proteinExistence type="predicted"/>
<feature type="region of interest" description="Disordered" evidence="1">
    <location>
        <begin position="1"/>
        <end position="43"/>
    </location>
</feature>
<dbReference type="AlphaFoldDB" id="E9D6A2"/>
<evidence type="ECO:0000313" key="2">
    <source>
        <dbReference type="EMBL" id="EFW17774.1"/>
    </source>
</evidence>
<name>E9D6A2_COCPS</name>
<reference evidence="3" key="2">
    <citation type="submission" date="2010-03" db="EMBL/GenBank/DDBJ databases">
        <title>The genome sequence of Coccidioides posadasii strain Silveira.</title>
        <authorList>
            <consortium name="The Broad Institute Genome Sequencing Center for Infectious Disease"/>
            <person name="Neafsey D."/>
            <person name="Orbach M."/>
            <person name="Henn M.R."/>
            <person name="Cole G.T."/>
            <person name="Galgiani J."/>
            <person name="Gardner M.J."/>
            <person name="Kirkland T.N."/>
            <person name="Taylor J.W."/>
            <person name="Young S.K."/>
            <person name="Zeng Q."/>
            <person name="Koehrsen M."/>
            <person name="Alvarado L."/>
            <person name="Berlin A."/>
            <person name="Borenstein D."/>
            <person name="Chapman S.B."/>
            <person name="Chen Z."/>
            <person name="Engels R."/>
            <person name="Freedman E."/>
            <person name="Gellesch M."/>
            <person name="Goldberg J."/>
            <person name="Griggs A."/>
            <person name="Gujja S."/>
            <person name="Heilman E."/>
            <person name="Heiman D."/>
            <person name="Howarth C."/>
            <person name="Jen D."/>
            <person name="Larson L."/>
            <person name="Mehta T."/>
            <person name="Neiman D."/>
            <person name="Park D."/>
            <person name="Pearson M."/>
            <person name="Richards J."/>
            <person name="Roberts A."/>
            <person name="Saif S."/>
            <person name="Shea T."/>
            <person name="Shenoy N."/>
            <person name="Sisk P."/>
            <person name="Stolte C."/>
            <person name="Sykes S."/>
            <person name="Walk T."/>
            <person name="White J."/>
            <person name="Yandava C."/>
            <person name="Haas B."/>
            <person name="Nusbaum C."/>
            <person name="Birren B."/>
        </authorList>
    </citation>
    <scope>NUCLEOTIDE SEQUENCE [LARGE SCALE GENOMIC DNA]</scope>
    <source>
        <strain evidence="3">RMSCC 757 / Silveira</strain>
    </source>
</reference>
<protein>
    <submittedName>
        <fullName evidence="2">Uncharacterized protein</fullName>
    </submittedName>
</protein>
<dbReference type="VEuPathDB" id="FungiDB:CPSG_05411"/>
<evidence type="ECO:0000256" key="1">
    <source>
        <dbReference type="SAM" id="MobiDB-lite"/>
    </source>
</evidence>
<sequence length="170" mass="18195">MPWRRFGGERVLGGQEEIAGEGQGGGMEGEKEKTGWREEGGGSGFQAWVGQCEGDEARQDDEVLEAPAASLLSLKLHDETASCAGGSGATAAGMVVVRFIHLRRTREKARCCYGGMSFAGSSRAAGRRVCFALPPLLWKAVRPWHGPTQVTDQPVNPQRGWRVNAELVGG</sequence>
<dbReference type="EMBL" id="GL636493">
    <property type="protein sequence ID" value="EFW17774.1"/>
    <property type="molecule type" value="Genomic_DNA"/>
</dbReference>